<dbReference type="InterPro" id="IPR014721">
    <property type="entry name" value="Ribsml_uS5_D2-typ_fold_subgr"/>
</dbReference>
<dbReference type="Gene3D" id="3.30.230.10">
    <property type="match status" value="1"/>
</dbReference>
<proteinExistence type="predicted"/>
<keyword evidence="5" id="KW-0694">RNA-binding</keyword>
<keyword evidence="1" id="KW-0819">tRNA processing</keyword>
<sequence>MISRKKRLPRALFLGFLKQGRVFSSPPLSLRVALETKEGYCAVVVSKKSVKTAVGRNKLRRQGYYLFKKYIINNRPYHTGILFIKKNMEFRELEKEFMALATIAGLKIKTQ</sequence>
<keyword evidence="2" id="KW-0540">Nuclease</keyword>
<dbReference type="EMBL" id="MHLH01000001">
    <property type="protein sequence ID" value="OGZ04793.1"/>
    <property type="molecule type" value="Genomic_DNA"/>
</dbReference>
<evidence type="ECO:0000313" key="6">
    <source>
        <dbReference type="EMBL" id="OGZ04793.1"/>
    </source>
</evidence>
<gene>
    <name evidence="6" type="ORF">A2648_00785</name>
</gene>
<reference evidence="6 7" key="1">
    <citation type="journal article" date="2016" name="Nat. Commun.">
        <title>Thousands of microbial genomes shed light on interconnected biogeochemical processes in an aquifer system.</title>
        <authorList>
            <person name="Anantharaman K."/>
            <person name="Brown C.T."/>
            <person name="Hug L.A."/>
            <person name="Sharon I."/>
            <person name="Castelle C.J."/>
            <person name="Probst A.J."/>
            <person name="Thomas B.C."/>
            <person name="Singh A."/>
            <person name="Wilkins M.J."/>
            <person name="Karaoz U."/>
            <person name="Brodie E.L."/>
            <person name="Williams K.H."/>
            <person name="Hubbard S.S."/>
            <person name="Banfield J.F."/>
        </authorList>
    </citation>
    <scope>NUCLEOTIDE SEQUENCE [LARGE SCALE GENOMIC DNA]</scope>
</reference>
<evidence type="ECO:0000256" key="5">
    <source>
        <dbReference type="ARBA" id="ARBA00022884"/>
    </source>
</evidence>
<dbReference type="GO" id="GO:0008033">
    <property type="term" value="P:tRNA processing"/>
    <property type="evidence" value="ECO:0007669"/>
    <property type="project" value="UniProtKB-KW"/>
</dbReference>
<evidence type="ECO:0000256" key="3">
    <source>
        <dbReference type="ARBA" id="ARBA00022759"/>
    </source>
</evidence>
<keyword evidence="4" id="KW-0378">Hydrolase</keyword>
<dbReference type="InterPro" id="IPR020568">
    <property type="entry name" value="Ribosomal_Su5_D2-typ_SF"/>
</dbReference>
<dbReference type="GO" id="GO:0000049">
    <property type="term" value="F:tRNA binding"/>
    <property type="evidence" value="ECO:0007669"/>
    <property type="project" value="InterPro"/>
</dbReference>
<protein>
    <submittedName>
        <fullName evidence="6">Uncharacterized protein</fullName>
    </submittedName>
</protein>
<comment type="caution">
    <text evidence="6">The sequence shown here is derived from an EMBL/GenBank/DDBJ whole genome shotgun (WGS) entry which is preliminary data.</text>
</comment>
<keyword evidence="3" id="KW-0255">Endonuclease</keyword>
<accession>A0A1G2CTU8</accession>
<evidence type="ECO:0000256" key="4">
    <source>
        <dbReference type="ARBA" id="ARBA00022801"/>
    </source>
</evidence>
<evidence type="ECO:0000256" key="2">
    <source>
        <dbReference type="ARBA" id="ARBA00022722"/>
    </source>
</evidence>
<organism evidence="6 7">
    <name type="scientific">Candidatus Lloydbacteria bacterium RIFCSPHIGHO2_01_FULL_41_20</name>
    <dbReference type="NCBI Taxonomy" id="1798657"/>
    <lineage>
        <taxon>Bacteria</taxon>
        <taxon>Candidatus Lloydiibacteriota</taxon>
    </lineage>
</organism>
<dbReference type="Proteomes" id="UP000178841">
    <property type="component" value="Unassembled WGS sequence"/>
</dbReference>
<name>A0A1G2CTU8_9BACT</name>
<dbReference type="AlphaFoldDB" id="A0A1G2CTU8"/>
<dbReference type="InterPro" id="IPR000100">
    <property type="entry name" value="RNase_P"/>
</dbReference>
<dbReference type="Pfam" id="PF00825">
    <property type="entry name" value="Ribonuclease_P"/>
    <property type="match status" value="1"/>
</dbReference>
<dbReference type="GO" id="GO:0004526">
    <property type="term" value="F:ribonuclease P activity"/>
    <property type="evidence" value="ECO:0007669"/>
    <property type="project" value="InterPro"/>
</dbReference>
<dbReference type="SUPFAM" id="SSF54211">
    <property type="entry name" value="Ribosomal protein S5 domain 2-like"/>
    <property type="match status" value="1"/>
</dbReference>
<evidence type="ECO:0000256" key="1">
    <source>
        <dbReference type="ARBA" id="ARBA00022694"/>
    </source>
</evidence>
<evidence type="ECO:0000313" key="7">
    <source>
        <dbReference type="Proteomes" id="UP000178841"/>
    </source>
</evidence>